<evidence type="ECO:0000313" key="1">
    <source>
        <dbReference type="EMBL" id="EED18609.1"/>
    </source>
</evidence>
<dbReference type="PANTHER" id="PTHR36847">
    <property type="entry name" value="AMIDOLIGASE ENZYME"/>
    <property type="match status" value="1"/>
</dbReference>
<dbReference type="InParanoid" id="B8MAA7"/>
<dbReference type="Proteomes" id="UP000001745">
    <property type="component" value="Unassembled WGS sequence"/>
</dbReference>
<dbReference type="Pfam" id="PF12224">
    <property type="entry name" value="Amidoligase_2"/>
    <property type="match status" value="1"/>
</dbReference>
<name>B8MAA7_TALSN</name>
<dbReference type="PhylomeDB" id="B8MAA7"/>
<dbReference type="HOGENOM" id="CLU_824145_0_0_1"/>
<sequence>MAQKAGGNKEPQVENTLDGYKFGIELEYRLTPRGNKQKPISGPEVCDELAKLWNETHGKVKGVNPMESRYLLPKTEEKGSRDYKRWNIVNEASMKPGENDSIPLEIVSPAFEYSKYGDWKDEIERVLDHILNETVPEMDNSTGFHIHVAPDDRPWTPLELKRIAAAIVHFDRPLRDLFPRHEFTEEWNKSNVSDNGYLGDPPGRKTALKIISDAKTKYELINAMNFDWEEKKRRNYAWNFTNNSEVKSQPRSARNTMEFRLPKSTTEVEVIEKWITFTVTFLHASLFHSEVYIDFKPTLGGLNGFLVHNCPPSTEEFCWKKHLAENWTK</sequence>
<organism evidence="1 2">
    <name type="scientific">Talaromyces stipitatus (strain ATCC 10500 / CBS 375.48 / QM 6759 / NRRL 1006)</name>
    <name type="common">Penicillium stipitatum</name>
    <dbReference type="NCBI Taxonomy" id="441959"/>
    <lineage>
        <taxon>Eukaryota</taxon>
        <taxon>Fungi</taxon>
        <taxon>Dikarya</taxon>
        <taxon>Ascomycota</taxon>
        <taxon>Pezizomycotina</taxon>
        <taxon>Eurotiomycetes</taxon>
        <taxon>Eurotiomycetidae</taxon>
        <taxon>Eurotiales</taxon>
        <taxon>Trichocomaceae</taxon>
        <taxon>Talaromyces</taxon>
        <taxon>Talaromyces sect. Talaromyces</taxon>
    </lineage>
</organism>
<reference evidence="2" key="1">
    <citation type="journal article" date="2015" name="Genome Announc.">
        <title>Genome sequence of the AIDS-associated pathogen Penicillium marneffei (ATCC18224) and its near taxonomic relative Talaromyces stipitatus (ATCC10500).</title>
        <authorList>
            <person name="Nierman W.C."/>
            <person name="Fedorova-Abrams N.D."/>
            <person name="Andrianopoulos A."/>
        </authorList>
    </citation>
    <scope>NUCLEOTIDE SEQUENCE [LARGE SCALE GENOMIC DNA]</scope>
    <source>
        <strain evidence="2">ATCC 10500 / CBS 375.48 / QM 6759 / NRRL 1006</strain>
    </source>
</reference>
<dbReference type="GeneID" id="8108253"/>
<dbReference type="OMA" id="REREHRC"/>
<dbReference type="eggNOG" id="ENOG502SUNA">
    <property type="taxonomic scope" value="Eukaryota"/>
</dbReference>
<dbReference type="RefSeq" id="XP_002482601.1">
    <property type="nucleotide sequence ID" value="XM_002482556.1"/>
</dbReference>
<dbReference type="STRING" id="441959.B8MAA7"/>
<dbReference type="AlphaFoldDB" id="B8MAA7"/>
<dbReference type="EMBL" id="EQ962655">
    <property type="protein sequence ID" value="EED18609.1"/>
    <property type="molecule type" value="Genomic_DNA"/>
</dbReference>
<dbReference type="OrthoDB" id="5291055at2759"/>
<dbReference type="PANTHER" id="PTHR36847:SF1">
    <property type="entry name" value="AMIDOLIGASE ENZYME"/>
    <property type="match status" value="1"/>
</dbReference>
<proteinExistence type="predicted"/>
<evidence type="ECO:0008006" key="3">
    <source>
        <dbReference type="Google" id="ProtNLM"/>
    </source>
</evidence>
<keyword evidence="2" id="KW-1185">Reference proteome</keyword>
<gene>
    <name evidence="1" type="ORF">TSTA_123420</name>
</gene>
<evidence type="ECO:0000313" key="2">
    <source>
        <dbReference type="Proteomes" id="UP000001745"/>
    </source>
</evidence>
<dbReference type="InterPro" id="IPR022025">
    <property type="entry name" value="Amidoligase_2"/>
</dbReference>
<accession>B8MAA7</accession>
<protein>
    <recommendedName>
        <fullName evidence="3">Amidoligase enzyme</fullName>
    </recommendedName>
</protein>
<dbReference type="VEuPathDB" id="FungiDB:TSTA_123420"/>